<feature type="transmembrane region" description="Helical" evidence="4">
    <location>
        <begin position="28"/>
        <end position="47"/>
    </location>
</feature>
<evidence type="ECO:0000313" key="6">
    <source>
        <dbReference type="EMBL" id="OIP66002.1"/>
    </source>
</evidence>
<evidence type="ECO:0000256" key="3">
    <source>
        <dbReference type="ARBA" id="ARBA00023136"/>
    </source>
</evidence>
<evidence type="ECO:0000256" key="4">
    <source>
        <dbReference type="SAM" id="Phobius"/>
    </source>
</evidence>
<evidence type="ECO:0000256" key="2">
    <source>
        <dbReference type="ARBA" id="ARBA00022989"/>
    </source>
</evidence>
<feature type="transmembrane region" description="Helical" evidence="4">
    <location>
        <begin position="149"/>
        <end position="169"/>
    </location>
</feature>
<dbReference type="InterPro" id="IPR020846">
    <property type="entry name" value="MFS_dom"/>
</dbReference>
<keyword evidence="2 4" id="KW-1133">Transmembrane helix</keyword>
<keyword evidence="3 4" id="KW-0472">Membrane</keyword>
<dbReference type="InterPro" id="IPR011701">
    <property type="entry name" value="MFS"/>
</dbReference>
<feature type="transmembrane region" description="Helical" evidence="4">
    <location>
        <begin position="194"/>
        <end position="219"/>
    </location>
</feature>
<keyword evidence="1 4" id="KW-0812">Transmembrane</keyword>
<dbReference type="SUPFAM" id="SSF103473">
    <property type="entry name" value="MFS general substrate transporter"/>
    <property type="match status" value="1"/>
</dbReference>
<feature type="transmembrane region" description="Helical" evidence="4">
    <location>
        <begin position="265"/>
        <end position="289"/>
    </location>
</feature>
<evidence type="ECO:0000256" key="1">
    <source>
        <dbReference type="ARBA" id="ARBA00022692"/>
    </source>
</evidence>
<feature type="transmembrane region" description="Helical" evidence="4">
    <location>
        <begin position="59"/>
        <end position="76"/>
    </location>
</feature>
<dbReference type="AlphaFoldDB" id="A0A1J5G8P4"/>
<proteinExistence type="predicted"/>
<reference evidence="6 7" key="1">
    <citation type="journal article" date="2016" name="Environ. Microbiol.">
        <title>Genomic resolution of a cold subsurface aquifer community provides metabolic insights for novel microbes adapted to high CO concentrations.</title>
        <authorList>
            <person name="Probst A.J."/>
            <person name="Castelle C.J."/>
            <person name="Singh A."/>
            <person name="Brown C.T."/>
            <person name="Anantharaman K."/>
            <person name="Sharon I."/>
            <person name="Hug L.A."/>
            <person name="Burstein D."/>
            <person name="Emerson J.B."/>
            <person name="Thomas B.C."/>
            <person name="Banfield J.F."/>
        </authorList>
    </citation>
    <scope>NUCLEOTIDE SEQUENCE [LARGE SCALE GENOMIC DNA]</scope>
    <source>
        <strain evidence="6">CG2_30_43_9</strain>
    </source>
</reference>
<feature type="domain" description="Major facilitator superfamily (MFS) profile" evidence="5">
    <location>
        <begin position="1"/>
        <end position="173"/>
    </location>
</feature>
<accession>A0A1J5G8P4</accession>
<dbReference type="Proteomes" id="UP000182059">
    <property type="component" value="Unassembled WGS sequence"/>
</dbReference>
<gene>
    <name evidence="6" type="ORF">AUK15_00995</name>
</gene>
<dbReference type="Pfam" id="PF07690">
    <property type="entry name" value="MFS_1"/>
    <property type="match status" value="1"/>
</dbReference>
<protein>
    <recommendedName>
        <fullName evidence="5">Major facilitator superfamily (MFS) profile domain-containing protein</fullName>
    </recommendedName>
</protein>
<name>A0A1J5G8P4_9BACT</name>
<sequence>MVMAISTGLLGVFLPIFIYNLSDGNVPLVMAYYAVASGVYLFLVAFGAQFLNKFGFRKALIIASLSAVVINSAYYFTTPDNMWVLLPISLLGVVAFRLLFWIPYHVDFAIFTIIGRRGGQVGLMLSTITLLGVVGPMIAGYIIETWSMQALFFIAIIVYILGMIHFALVPRTNEKFSWNYTRAWRELFSKKNGAVVWASVATVTEETIGVIVWPIFIFLLLQRDYFKVGTLSSFIVGFIVLLQYMFGQYLDKIGRKHQMLKAGSILYALGWIVKIFILTAFHVFIIGLYHKIAKVMTDTSYGAIFYDLAADQGH</sequence>
<dbReference type="Gene3D" id="1.20.1250.20">
    <property type="entry name" value="MFS general substrate transporter like domains"/>
    <property type="match status" value="1"/>
</dbReference>
<feature type="transmembrane region" description="Helical" evidence="4">
    <location>
        <begin position="82"/>
        <end position="100"/>
    </location>
</feature>
<feature type="transmembrane region" description="Helical" evidence="4">
    <location>
        <begin position="121"/>
        <end position="143"/>
    </location>
</feature>
<comment type="caution">
    <text evidence="6">The sequence shown here is derived from an EMBL/GenBank/DDBJ whole genome shotgun (WGS) entry which is preliminary data.</text>
</comment>
<evidence type="ECO:0000313" key="7">
    <source>
        <dbReference type="Proteomes" id="UP000182059"/>
    </source>
</evidence>
<dbReference type="GO" id="GO:0022857">
    <property type="term" value="F:transmembrane transporter activity"/>
    <property type="evidence" value="ECO:0007669"/>
    <property type="project" value="InterPro"/>
</dbReference>
<feature type="transmembrane region" description="Helical" evidence="4">
    <location>
        <begin position="225"/>
        <end position="244"/>
    </location>
</feature>
<evidence type="ECO:0000259" key="5">
    <source>
        <dbReference type="PROSITE" id="PS50850"/>
    </source>
</evidence>
<dbReference type="EMBL" id="MNYX01000026">
    <property type="protein sequence ID" value="OIP66002.1"/>
    <property type="molecule type" value="Genomic_DNA"/>
</dbReference>
<dbReference type="InterPro" id="IPR036259">
    <property type="entry name" value="MFS_trans_sf"/>
</dbReference>
<dbReference type="PROSITE" id="PS50850">
    <property type="entry name" value="MFS"/>
    <property type="match status" value="1"/>
</dbReference>
<organism evidence="6 7">
    <name type="scientific">Candidatus Nomurabacteria bacterium CG2_30_43_9</name>
    <dbReference type="NCBI Taxonomy" id="1805283"/>
    <lineage>
        <taxon>Bacteria</taxon>
        <taxon>Candidatus Nomuraibacteriota</taxon>
    </lineage>
</organism>